<dbReference type="AlphaFoldDB" id="A0A4C2ABY0"/>
<sequence length="107" mass="11679">MNKSHAVSVFACTGENRDNGFQTREAEAAAAGGPSVYLSTHANWPELRMSSLGGASAAGVLFNRRCRFSALQMYRPVFTSNAGTIRSIFINVIKHEGSLSIYPFHRL</sequence>
<comment type="caution">
    <text evidence="1">The sequence shown here is derived from an EMBL/GenBank/DDBJ whole genome shotgun (WGS) entry which is preliminary data.</text>
</comment>
<name>A0A4C2ABY0_EUMVA</name>
<gene>
    <name evidence="1" type="ORF">EVAR_101305_1</name>
</gene>
<proteinExistence type="predicted"/>
<evidence type="ECO:0000313" key="1">
    <source>
        <dbReference type="EMBL" id="GBP98156.1"/>
    </source>
</evidence>
<protein>
    <submittedName>
        <fullName evidence="1">Uncharacterized protein</fullName>
    </submittedName>
</protein>
<organism evidence="1 2">
    <name type="scientific">Eumeta variegata</name>
    <name type="common">Bagworm moth</name>
    <name type="synonym">Eumeta japonica</name>
    <dbReference type="NCBI Taxonomy" id="151549"/>
    <lineage>
        <taxon>Eukaryota</taxon>
        <taxon>Metazoa</taxon>
        <taxon>Ecdysozoa</taxon>
        <taxon>Arthropoda</taxon>
        <taxon>Hexapoda</taxon>
        <taxon>Insecta</taxon>
        <taxon>Pterygota</taxon>
        <taxon>Neoptera</taxon>
        <taxon>Endopterygota</taxon>
        <taxon>Lepidoptera</taxon>
        <taxon>Glossata</taxon>
        <taxon>Ditrysia</taxon>
        <taxon>Tineoidea</taxon>
        <taxon>Psychidae</taxon>
        <taxon>Oiketicinae</taxon>
        <taxon>Eumeta</taxon>
    </lineage>
</organism>
<dbReference type="Proteomes" id="UP000299102">
    <property type="component" value="Unassembled WGS sequence"/>
</dbReference>
<evidence type="ECO:0000313" key="2">
    <source>
        <dbReference type="Proteomes" id="UP000299102"/>
    </source>
</evidence>
<accession>A0A4C2ABY0</accession>
<reference evidence="1 2" key="1">
    <citation type="journal article" date="2019" name="Commun. Biol.">
        <title>The bagworm genome reveals a unique fibroin gene that provides high tensile strength.</title>
        <authorList>
            <person name="Kono N."/>
            <person name="Nakamura H."/>
            <person name="Ohtoshi R."/>
            <person name="Tomita M."/>
            <person name="Numata K."/>
            <person name="Arakawa K."/>
        </authorList>
    </citation>
    <scope>NUCLEOTIDE SEQUENCE [LARGE SCALE GENOMIC DNA]</scope>
</reference>
<dbReference type="EMBL" id="BGZK01003079">
    <property type="protein sequence ID" value="GBP98156.1"/>
    <property type="molecule type" value="Genomic_DNA"/>
</dbReference>
<keyword evidence="2" id="KW-1185">Reference proteome</keyword>